<sequence>MTWQQPIEGPLGFVLTEMSHPCPRGCSGWWRAPAAEGRQVVDGWVTEANSLGAATPEDEREAGDLTR</sequence>
<evidence type="ECO:0000313" key="2">
    <source>
        <dbReference type="EMBL" id="KAA2258603.1"/>
    </source>
</evidence>
<evidence type="ECO:0000256" key="1">
    <source>
        <dbReference type="SAM" id="MobiDB-lite"/>
    </source>
</evidence>
<dbReference type="Proteomes" id="UP000323454">
    <property type="component" value="Unassembled WGS sequence"/>
</dbReference>
<feature type="region of interest" description="Disordered" evidence="1">
    <location>
        <begin position="48"/>
        <end position="67"/>
    </location>
</feature>
<reference evidence="2 3" key="2">
    <citation type="submission" date="2019-09" db="EMBL/GenBank/DDBJ databases">
        <authorList>
            <person name="Jin C."/>
        </authorList>
    </citation>
    <scope>NUCLEOTIDE SEQUENCE [LARGE SCALE GENOMIC DNA]</scope>
    <source>
        <strain evidence="2 3">AN110305</strain>
    </source>
</reference>
<comment type="caution">
    <text evidence="2">The sequence shown here is derived from an EMBL/GenBank/DDBJ whole genome shotgun (WGS) entry which is preliminary data.</text>
</comment>
<keyword evidence="3" id="KW-1185">Reference proteome</keyword>
<proteinExistence type="predicted"/>
<dbReference type="AlphaFoldDB" id="A0A5B2X5U5"/>
<accession>A0A5B2X5U5</accession>
<protein>
    <submittedName>
        <fullName evidence="2">Uncharacterized protein</fullName>
    </submittedName>
</protein>
<dbReference type="OrthoDB" id="3556176at2"/>
<dbReference type="RefSeq" id="WP_149851600.1">
    <property type="nucleotide sequence ID" value="NZ_VUOB01000041.1"/>
</dbReference>
<organism evidence="2 3">
    <name type="scientific">Solihabitans fulvus</name>
    <dbReference type="NCBI Taxonomy" id="1892852"/>
    <lineage>
        <taxon>Bacteria</taxon>
        <taxon>Bacillati</taxon>
        <taxon>Actinomycetota</taxon>
        <taxon>Actinomycetes</taxon>
        <taxon>Pseudonocardiales</taxon>
        <taxon>Pseudonocardiaceae</taxon>
        <taxon>Solihabitans</taxon>
    </lineage>
</organism>
<name>A0A5B2X5U5_9PSEU</name>
<evidence type="ECO:0000313" key="3">
    <source>
        <dbReference type="Proteomes" id="UP000323454"/>
    </source>
</evidence>
<reference evidence="2 3" key="1">
    <citation type="submission" date="2019-09" db="EMBL/GenBank/DDBJ databases">
        <title>Goodfellowia gen. nov., a new genus of the Pseudonocardineae related to Actinoalloteichus, containing Goodfellowia coeruleoviolacea gen. nov., comb. nov. gen. nov., comb. nov.</title>
        <authorList>
            <person name="Labeda D."/>
        </authorList>
    </citation>
    <scope>NUCLEOTIDE SEQUENCE [LARGE SCALE GENOMIC DNA]</scope>
    <source>
        <strain evidence="2 3">AN110305</strain>
    </source>
</reference>
<dbReference type="EMBL" id="VUOB01000041">
    <property type="protein sequence ID" value="KAA2258603.1"/>
    <property type="molecule type" value="Genomic_DNA"/>
</dbReference>
<gene>
    <name evidence="2" type="ORF">F0L68_22395</name>
</gene>